<evidence type="ECO:0000256" key="3">
    <source>
        <dbReference type="ARBA" id="ARBA00022605"/>
    </source>
</evidence>
<feature type="domain" description="Quinate/shikimate 5-dehydrogenase/glutamyl-tRNA reductase" evidence="12">
    <location>
        <begin position="115"/>
        <end position="185"/>
    </location>
</feature>
<keyword evidence="7 11" id="KW-0067">ATP-binding</keyword>
<comment type="catalytic activity">
    <reaction evidence="10">
        <text>shikimate + NADP(+) = 3-dehydroshikimate + NADPH + H(+)</text>
        <dbReference type="Rhea" id="RHEA:17737"/>
        <dbReference type="ChEBI" id="CHEBI:15378"/>
        <dbReference type="ChEBI" id="CHEBI:16630"/>
        <dbReference type="ChEBI" id="CHEBI:36208"/>
        <dbReference type="ChEBI" id="CHEBI:57783"/>
        <dbReference type="ChEBI" id="CHEBI:58349"/>
        <dbReference type="EC" id="1.1.1.25"/>
    </reaction>
</comment>
<dbReference type="PANTHER" id="PTHR21089:SF1">
    <property type="entry name" value="BIFUNCTIONAL 3-DEHYDROQUINATE DEHYDRATASE_SHIKIMATE DEHYDROGENASE, CHLOROPLASTIC"/>
    <property type="match status" value="1"/>
</dbReference>
<evidence type="ECO:0000256" key="2">
    <source>
        <dbReference type="ARBA" id="ARBA00004871"/>
    </source>
</evidence>
<keyword evidence="3 11" id="KW-0028">Amino-acid biosynthesis</keyword>
<dbReference type="PRINTS" id="PR01100">
    <property type="entry name" value="SHIKIMTKNASE"/>
</dbReference>
<dbReference type="Gene3D" id="3.40.50.300">
    <property type="entry name" value="P-loop containing nucleotide triphosphate hydrolases"/>
    <property type="match status" value="1"/>
</dbReference>
<evidence type="ECO:0000259" key="13">
    <source>
        <dbReference type="Pfam" id="PF08501"/>
    </source>
</evidence>
<evidence type="ECO:0000313" key="14">
    <source>
        <dbReference type="EMBL" id="TYB30406.1"/>
    </source>
</evidence>
<evidence type="ECO:0000256" key="9">
    <source>
        <dbReference type="ARBA" id="ARBA00048567"/>
    </source>
</evidence>
<dbReference type="GO" id="GO:0008652">
    <property type="term" value="P:amino acid biosynthetic process"/>
    <property type="evidence" value="ECO:0007669"/>
    <property type="project" value="UniProtKB-KW"/>
</dbReference>
<dbReference type="CDD" id="cd00464">
    <property type="entry name" value="SK"/>
    <property type="match status" value="1"/>
</dbReference>
<evidence type="ECO:0000256" key="4">
    <source>
        <dbReference type="ARBA" id="ARBA00022679"/>
    </source>
</evidence>
<dbReference type="Gene3D" id="3.40.50.720">
    <property type="entry name" value="NAD(P)-binding Rossmann-like Domain"/>
    <property type="match status" value="1"/>
</dbReference>
<dbReference type="SUPFAM" id="SSF52540">
    <property type="entry name" value="P-loop containing nucleoside triphosphate hydrolases"/>
    <property type="match status" value="1"/>
</dbReference>
<keyword evidence="11" id="KW-0963">Cytoplasm</keyword>
<comment type="pathway">
    <text evidence="1 11">Metabolic intermediate biosynthesis; chorismate biosynthesis; chorismate from D-erythrose 4-phosphate and phosphoenolpyruvate: step 5/7.</text>
</comment>
<dbReference type="UniPathway" id="UPA00053">
    <property type="reaction ID" value="UER00087"/>
</dbReference>
<dbReference type="InterPro" id="IPR027417">
    <property type="entry name" value="P-loop_NTPase"/>
</dbReference>
<organism evidence="14 15">
    <name type="scientific">Candidatus Mcinerneyibacterium aminivorans</name>
    <dbReference type="NCBI Taxonomy" id="2703815"/>
    <lineage>
        <taxon>Bacteria</taxon>
        <taxon>Candidatus Macinerneyibacteriota</taxon>
        <taxon>Candidatus Mcinerneyibacteria</taxon>
        <taxon>Candidatus Mcinerneyibacteriales</taxon>
        <taxon>Candidatus Mcinerneyibacteriaceae</taxon>
        <taxon>Candidatus Mcinerneyibacterium</taxon>
    </lineage>
</organism>
<evidence type="ECO:0000256" key="10">
    <source>
        <dbReference type="ARBA" id="ARBA00049442"/>
    </source>
</evidence>
<feature type="binding site" evidence="11">
    <location>
        <position position="392"/>
    </location>
    <ligand>
        <name>substrate</name>
    </ligand>
</feature>
<dbReference type="PROSITE" id="PS01128">
    <property type="entry name" value="SHIKIMATE_KINASE"/>
    <property type="match status" value="1"/>
</dbReference>
<dbReference type="GO" id="GO:0009423">
    <property type="term" value="P:chorismate biosynthetic process"/>
    <property type="evidence" value="ECO:0007669"/>
    <property type="project" value="UniProtKB-UniRule"/>
</dbReference>
<comment type="similarity">
    <text evidence="11">Belongs to the shikimate kinase family.</text>
</comment>
<comment type="catalytic activity">
    <reaction evidence="9 11">
        <text>shikimate + ATP = 3-phosphoshikimate + ADP + H(+)</text>
        <dbReference type="Rhea" id="RHEA:13121"/>
        <dbReference type="ChEBI" id="CHEBI:15378"/>
        <dbReference type="ChEBI" id="CHEBI:30616"/>
        <dbReference type="ChEBI" id="CHEBI:36208"/>
        <dbReference type="ChEBI" id="CHEBI:145989"/>
        <dbReference type="ChEBI" id="CHEBI:456216"/>
        <dbReference type="EC" id="2.7.1.71"/>
    </reaction>
</comment>
<comment type="pathway">
    <text evidence="2">Metabolic intermediate biosynthesis; chorismate biosynthesis; chorismate from D-erythrose 4-phosphate and phosphoenolpyruvate: step 4/7.</text>
</comment>
<dbReference type="Proteomes" id="UP000324143">
    <property type="component" value="Unassembled WGS sequence"/>
</dbReference>
<comment type="caution">
    <text evidence="14">The sequence shown here is derived from an EMBL/GenBank/DDBJ whole genome shotgun (WGS) entry which is preliminary data.</text>
</comment>
<keyword evidence="11" id="KW-0479">Metal-binding</keyword>
<comment type="cofactor">
    <cofactor evidence="11">
        <name>Mg(2+)</name>
        <dbReference type="ChEBI" id="CHEBI:18420"/>
    </cofactor>
    <text evidence="11">Binds 1 Mg(2+) ion per subunit.</text>
</comment>
<gene>
    <name evidence="11" type="primary">aroK</name>
    <name evidence="14" type="ORF">FXF47_09730</name>
</gene>
<feature type="binding site" evidence="11">
    <location>
        <begin position="271"/>
        <end position="276"/>
    </location>
    <ligand>
        <name>ATP</name>
        <dbReference type="ChEBI" id="CHEBI:30616"/>
    </ligand>
</feature>
<feature type="binding site" evidence="11">
    <location>
        <position position="293"/>
    </location>
    <ligand>
        <name>substrate</name>
    </ligand>
</feature>
<proteinExistence type="inferred from homology"/>
<comment type="subunit">
    <text evidence="11">Monomer.</text>
</comment>
<dbReference type="InterPro" id="IPR022893">
    <property type="entry name" value="Shikimate_DH_fam"/>
</dbReference>
<evidence type="ECO:0000259" key="12">
    <source>
        <dbReference type="Pfam" id="PF01488"/>
    </source>
</evidence>
<dbReference type="Gene3D" id="3.40.50.10860">
    <property type="entry name" value="Leucine Dehydrogenase, chain A, domain 1"/>
    <property type="match status" value="1"/>
</dbReference>
<comment type="caution">
    <text evidence="11">Lacks conserved residue(s) required for the propagation of feature annotation.</text>
</comment>
<dbReference type="GO" id="GO:0050661">
    <property type="term" value="F:NADP binding"/>
    <property type="evidence" value="ECO:0007669"/>
    <property type="project" value="TreeGrafter"/>
</dbReference>
<keyword evidence="8 11" id="KW-0057">Aromatic amino acid biosynthesis</keyword>
<dbReference type="GO" id="GO:0004765">
    <property type="term" value="F:shikimate kinase activity"/>
    <property type="evidence" value="ECO:0007669"/>
    <property type="project" value="UniProtKB-UniRule"/>
</dbReference>
<dbReference type="GO" id="GO:0005829">
    <property type="term" value="C:cytosol"/>
    <property type="evidence" value="ECO:0007669"/>
    <property type="project" value="TreeGrafter"/>
</dbReference>
<dbReference type="InterPro" id="IPR013708">
    <property type="entry name" value="Shikimate_DH-bd_N"/>
</dbReference>
<dbReference type="InterPro" id="IPR006151">
    <property type="entry name" value="Shikm_DH/Glu-tRNA_Rdtase"/>
</dbReference>
<keyword evidence="6 11" id="KW-0418">Kinase</keyword>
<accession>A0A5D0MBL8</accession>
<dbReference type="InterPro" id="IPR046346">
    <property type="entry name" value="Aminoacid_DH-like_N_sf"/>
</dbReference>
<sequence length="427" mass="49290">MNKYLAVSGFPVSHSLSPPIFRRFFEINKNKNSYYTRLSCKTDEEIIYMMDKLKLGGINITSPFKKNIMKYLDGIQKDALKMDAINTAVYKKNELIGYNTDYLGVLNSIRGKNINLKGKKILVLGAGGAGVSAIYGLKKYNNKIIIINRTEKKAKELAKKFNVTYKKYDNFKYIIREVDILISTIPVNKFPFKLKNFPDNLIIFNAYYKTNQLENFAKSRDLRYIDGLDWLINQAVPAYRVFLNRSIDKNKIKNLNLGINRKNIGIIGFMKAGKSTVGRKLADKLGKDFVDIDRLIEKEEDASVNDIFLKKGEGYFRKLEEKIILNLKCKDCVIAYGGGIVKNPKILRKLKNFSYNIWLWVSPENVLGRKDSNKRPLLKNNKNELSDMIKNRFNEYFKTADLIINTDNKRKKDVIKQVTYEVNNLLG</sequence>
<dbReference type="EMBL" id="VSIX01000139">
    <property type="protein sequence ID" value="TYB30406.1"/>
    <property type="molecule type" value="Genomic_DNA"/>
</dbReference>
<dbReference type="GO" id="GO:0000287">
    <property type="term" value="F:magnesium ion binding"/>
    <property type="evidence" value="ECO:0007669"/>
    <property type="project" value="UniProtKB-UniRule"/>
</dbReference>
<evidence type="ECO:0000256" key="11">
    <source>
        <dbReference type="HAMAP-Rule" id="MF_00109"/>
    </source>
</evidence>
<dbReference type="AlphaFoldDB" id="A0A5D0MBL8"/>
<dbReference type="SUPFAM" id="SSF51735">
    <property type="entry name" value="NAD(P)-binding Rossmann-fold domains"/>
    <property type="match status" value="1"/>
</dbReference>
<dbReference type="InterPro" id="IPR000623">
    <property type="entry name" value="Shikimate_kinase/TSH1"/>
</dbReference>
<keyword evidence="15" id="KW-1185">Reference proteome</keyword>
<feature type="binding site" evidence="11">
    <location>
        <position position="338"/>
    </location>
    <ligand>
        <name>substrate</name>
    </ligand>
</feature>
<comment type="function">
    <text evidence="11">Catalyzes the specific phosphorylation of the 3-hydroxyl group of shikimic acid using ATP as a cosubstrate.</text>
</comment>
<evidence type="ECO:0000256" key="8">
    <source>
        <dbReference type="ARBA" id="ARBA00023141"/>
    </source>
</evidence>
<dbReference type="GO" id="GO:0004764">
    <property type="term" value="F:shikimate 3-dehydrogenase (NADP+) activity"/>
    <property type="evidence" value="ECO:0007669"/>
    <property type="project" value="UniProtKB-EC"/>
</dbReference>
<dbReference type="PANTHER" id="PTHR21089">
    <property type="entry name" value="SHIKIMATE DEHYDROGENASE"/>
    <property type="match status" value="1"/>
</dbReference>
<evidence type="ECO:0000256" key="7">
    <source>
        <dbReference type="ARBA" id="ARBA00022840"/>
    </source>
</evidence>
<keyword evidence="11" id="KW-0460">Magnesium</keyword>
<comment type="subcellular location">
    <subcellularLocation>
        <location evidence="11">Cytoplasm</location>
    </subcellularLocation>
</comment>
<dbReference type="GO" id="GO:0019632">
    <property type="term" value="P:shikimate metabolic process"/>
    <property type="evidence" value="ECO:0007669"/>
    <property type="project" value="TreeGrafter"/>
</dbReference>
<dbReference type="InterPro" id="IPR023000">
    <property type="entry name" value="Shikimate_kinase_CS"/>
</dbReference>
<name>A0A5D0MBL8_9BACT</name>
<feature type="binding site" evidence="11">
    <location>
        <position position="317"/>
    </location>
    <ligand>
        <name>substrate</name>
    </ligand>
</feature>
<protein>
    <recommendedName>
        <fullName evidence="11">Shikimate kinase</fullName>
        <shortName evidence="11">SK</shortName>
        <ecNumber evidence="11">2.7.1.71</ecNumber>
    </recommendedName>
</protein>
<dbReference type="Pfam" id="PF08501">
    <property type="entry name" value="Shikimate_dh_N"/>
    <property type="match status" value="1"/>
</dbReference>
<evidence type="ECO:0000256" key="6">
    <source>
        <dbReference type="ARBA" id="ARBA00022777"/>
    </source>
</evidence>
<dbReference type="GO" id="GO:0009073">
    <property type="term" value="P:aromatic amino acid family biosynthetic process"/>
    <property type="evidence" value="ECO:0007669"/>
    <property type="project" value="UniProtKB-KW"/>
</dbReference>
<dbReference type="InterPro" id="IPR036291">
    <property type="entry name" value="NAD(P)-bd_dom_sf"/>
</dbReference>
<dbReference type="GO" id="GO:0005524">
    <property type="term" value="F:ATP binding"/>
    <property type="evidence" value="ECO:0007669"/>
    <property type="project" value="UniProtKB-UniRule"/>
</dbReference>
<evidence type="ECO:0000313" key="15">
    <source>
        <dbReference type="Proteomes" id="UP000324143"/>
    </source>
</evidence>
<dbReference type="Pfam" id="PF01202">
    <property type="entry name" value="SKI"/>
    <property type="match status" value="1"/>
</dbReference>
<dbReference type="Pfam" id="PF01488">
    <property type="entry name" value="Shikimate_DH"/>
    <property type="match status" value="1"/>
</dbReference>
<keyword evidence="4 11" id="KW-0808">Transferase</keyword>
<evidence type="ECO:0000256" key="1">
    <source>
        <dbReference type="ARBA" id="ARBA00004842"/>
    </source>
</evidence>
<dbReference type="HAMAP" id="MF_00109">
    <property type="entry name" value="Shikimate_kinase"/>
    <property type="match status" value="1"/>
</dbReference>
<keyword evidence="5 11" id="KW-0547">Nucleotide-binding</keyword>
<dbReference type="EC" id="2.7.1.71" evidence="11"/>
<evidence type="ECO:0000256" key="5">
    <source>
        <dbReference type="ARBA" id="ARBA00022741"/>
    </source>
</evidence>
<dbReference type="SUPFAM" id="SSF53223">
    <property type="entry name" value="Aminoacid dehydrogenase-like, N-terminal domain"/>
    <property type="match status" value="1"/>
</dbReference>
<feature type="binding site" evidence="11">
    <location>
        <position position="375"/>
    </location>
    <ligand>
        <name>ATP</name>
        <dbReference type="ChEBI" id="CHEBI:30616"/>
    </ligand>
</feature>
<feature type="binding site" evidence="11">
    <location>
        <position position="275"/>
    </location>
    <ligand>
        <name>Mg(2+)</name>
        <dbReference type="ChEBI" id="CHEBI:18420"/>
    </ligand>
</feature>
<feature type="domain" description="Shikimate dehydrogenase substrate binding N-terminal" evidence="13">
    <location>
        <begin position="7"/>
        <end position="87"/>
    </location>
</feature>
<reference evidence="14" key="1">
    <citation type="submission" date="2019-08" db="EMBL/GenBank/DDBJ databases">
        <title>Genomic characterization of a novel candidate phylum (ARYD3) from a high temperature, high salinity tertiary oil reservoir in north central Oklahoma, USA.</title>
        <authorList>
            <person name="Youssef N.H."/>
            <person name="Yadav A."/>
            <person name="Elshahed M.S."/>
        </authorList>
    </citation>
    <scope>NUCLEOTIDE SEQUENCE [LARGE SCALE GENOMIC DNA]</scope>
    <source>
        <strain evidence="14">ARYD3</strain>
    </source>
</reference>
<dbReference type="InterPro" id="IPR031322">
    <property type="entry name" value="Shikimate/glucono_kinase"/>
</dbReference>